<proteinExistence type="predicted"/>
<comment type="caution">
    <text evidence="2">The sequence shown here is derived from an EMBL/GenBank/DDBJ whole genome shotgun (WGS) entry which is preliminary data.</text>
</comment>
<dbReference type="AlphaFoldDB" id="A0A838XUP4"/>
<accession>A0A838XUP4</accession>
<feature type="transmembrane region" description="Helical" evidence="1">
    <location>
        <begin position="100"/>
        <end position="120"/>
    </location>
</feature>
<dbReference type="GO" id="GO:0005886">
    <property type="term" value="C:plasma membrane"/>
    <property type="evidence" value="ECO:0007669"/>
    <property type="project" value="TreeGrafter"/>
</dbReference>
<protein>
    <submittedName>
        <fullName evidence="2">DUF805 domain-containing protein</fullName>
    </submittedName>
</protein>
<dbReference type="PANTHER" id="PTHR34980">
    <property type="entry name" value="INNER MEMBRANE PROTEIN-RELATED-RELATED"/>
    <property type="match status" value="1"/>
</dbReference>
<reference evidence="2 3" key="2">
    <citation type="submission" date="2020-08" db="EMBL/GenBank/DDBJ databases">
        <title>Stappia taiwanensis sp. nov., isolated from a coastal thermal spring.</title>
        <authorList>
            <person name="Kampfer P."/>
        </authorList>
    </citation>
    <scope>NUCLEOTIDE SEQUENCE [LARGE SCALE GENOMIC DNA]</scope>
    <source>
        <strain evidence="2 3">DSM 23284</strain>
    </source>
</reference>
<dbReference type="Proteomes" id="UP000559404">
    <property type="component" value="Unassembled WGS sequence"/>
</dbReference>
<keyword evidence="3" id="KW-1185">Reference proteome</keyword>
<evidence type="ECO:0000313" key="2">
    <source>
        <dbReference type="EMBL" id="MBA4612751.1"/>
    </source>
</evidence>
<evidence type="ECO:0000256" key="1">
    <source>
        <dbReference type="SAM" id="Phobius"/>
    </source>
</evidence>
<keyword evidence="1" id="KW-0812">Transmembrane</keyword>
<dbReference type="RefSeq" id="WP_181760946.1">
    <property type="nucleotide sequence ID" value="NZ_BMCR01000003.1"/>
</dbReference>
<keyword evidence="1" id="KW-1133">Transmembrane helix</keyword>
<dbReference type="InterPro" id="IPR008523">
    <property type="entry name" value="DUF805"/>
</dbReference>
<organism evidence="2 3">
    <name type="scientific">Stappia taiwanensis</name>
    <dbReference type="NCBI Taxonomy" id="992267"/>
    <lineage>
        <taxon>Bacteria</taxon>
        <taxon>Pseudomonadati</taxon>
        <taxon>Pseudomonadota</taxon>
        <taxon>Alphaproteobacteria</taxon>
        <taxon>Hyphomicrobiales</taxon>
        <taxon>Stappiaceae</taxon>
        <taxon>Stappia</taxon>
    </lineage>
</organism>
<gene>
    <name evidence="2" type="ORF">H1W37_13885</name>
</gene>
<feature type="transmembrane region" description="Helical" evidence="1">
    <location>
        <begin position="70"/>
        <end position="88"/>
    </location>
</feature>
<keyword evidence="1" id="KW-0472">Membrane</keyword>
<dbReference type="EMBL" id="JACEON010000013">
    <property type="protein sequence ID" value="MBA4612751.1"/>
    <property type="molecule type" value="Genomic_DNA"/>
</dbReference>
<name>A0A838XUP4_9HYPH</name>
<feature type="transmembrane region" description="Helical" evidence="1">
    <location>
        <begin position="29"/>
        <end position="50"/>
    </location>
</feature>
<dbReference type="PANTHER" id="PTHR34980:SF3">
    <property type="entry name" value="BLR8105 PROTEIN"/>
    <property type="match status" value="1"/>
</dbReference>
<dbReference type="Pfam" id="PF05656">
    <property type="entry name" value="DUF805"/>
    <property type="match status" value="1"/>
</dbReference>
<reference evidence="2 3" key="1">
    <citation type="submission" date="2020-07" db="EMBL/GenBank/DDBJ databases">
        <authorList>
            <person name="Li M."/>
        </authorList>
    </citation>
    <scope>NUCLEOTIDE SEQUENCE [LARGE SCALE GENOMIC DNA]</scope>
    <source>
        <strain evidence="2 3">DSM 23284</strain>
    </source>
</reference>
<sequence length="141" mass="15722">MSAPQPHPGPHGPLWLFFNPIGRISREPYWLAFGLVWALFAIPLSIWLQTLDFDAGVTQVDLADFVDSNPLMPFMLLALQWVELALVIKRLQDRGLTGFLAILVFVPLFNILFIIALGFLPGTPGPNAYGPGPNSRWQRPT</sequence>
<evidence type="ECO:0000313" key="3">
    <source>
        <dbReference type="Proteomes" id="UP000559404"/>
    </source>
</evidence>